<dbReference type="WBParaSite" id="nRc.2.0.1.t44485-RA">
    <property type="protein sequence ID" value="nRc.2.0.1.t44485-RA"/>
    <property type="gene ID" value="nRc.2.0.1.g44485"/>
</dbReference>
<sequence length="93" mass="10197">MATMILVTPRAIITTVTAKAIATATIINNNLHLPPTLANDAAIEKKLLYTHVQRMLRPRSKATVLWPATRPHLHRSLSFLPPPLCSTLLSPPS</sequence>
<accession>A0A915L198</accession>
<organism evidence="1 2">
    <name type="scientific">Romanomermis culicivorax</name>
    <name type="common">Nematode worm</name>
    <dbReference type="NCBI Taxonomy" id="13658"/>
    <lineage>
        <taxon>Eukaryota</taxon>
        <taxon>Metazoa</taxon>
        <taxon>Ecdysozoa</taxon>
        <taxon>Nematoda</taxon>
        <taxon>Enoplea</taxon>
        <taxon>Dorylaimia</taxon>
        <taxon>Mermithida</taxon>
        <taxon>Mermithoidea</taxon>
        <taxon>Mermithidae</taxon>
        <taxon>Romanomermis</taxon>
    </lineage>
</organism>
<keyword evidence="1" id="KW-1185">Reference proteome</keyword>
<evidence type="ECO:0000313" key="1">
    <source>
        <dbReference type="Proteomes" id="UP000887565"/>
    </source>
</evidence>
<name>A0A915L198_ROMCU</name>
<proteinExistence type="predicted"/>
<reference evidence="2" key="1">
    <citation type="submission" date="2022-11" db="UniProtKB">
        <authorList>
            <consortium name="WormBaseParasite"/>
        </authorList>
    </citation>
    <scope>IDENTIFICATION</scope>
</reference>
<protein>
    <submittedName>
        <fullName evidence="2">Secreted protein</fullName>
    </submittedName>
</protein>
<dbReference type="AlphaFoldDB" id="A0A915L198"/>
<evidence type="ECO:0000313" key="2">
    <source>
        <dbReference type="WBParaSite" id="nRc.2.0.1.t44485-RA"/>
    </source>
</evidence>
<dbReference type="Proteomes" id="UP000887565">
    <property type="component" value="Unplaced"/>
</dbReference>